<feature type="domain" description="DUF8142" evidence="2">
    <location>
        <begin position="5"/>
        <end position="70"/>
    </location>
</feature>
<keyword evidence="4" id="KW-1185">Reference proteome</keyword>
<keyword evidence="1" id="KW-0472">Membrane</keyword>
<reference evidence="3 4" key="1">
    <citation type="journal article" date="2014" name="PLoS Genet.">
        <title>Phylogenetically driven sequencing of extremely halophilic archaea reveals strategies for static and dynamic osmo-response.</title>
        <authorList>
            <person name="Becker E.A."/>
            <person name="Seitzer P.M."/>
            <person name="Tritt A."/>
            <person name="Larsen D."/>
            <person name="Krusor M."/>
            <person name="Yao A.I."/>
            <person name="Wu D."/>
            <person name="Madern D."/>
            <person name="Eisen J.A."/>
            <person name="Darling A.E."/>
            <person name="Facciotti M.T."/>
        </authorList>
    </citation>
    <scope>NUCLEOTIDE SEQUENCE [LARGE SCALE GENOMIC DNA]</scope>
    <source>
        <strain evidence="3 4">JCM 13552</strain>
    </source>
</reference>
<evidence type="ECO:0000259" key="2">
    <source>
        <dbReference type="Pfam" id="PF26465"/>
    </source>
</evidence>
<protein>
    <recommendedName>
        <fullName evidence="2">DUF8142 domain-containing protein</fullName>
    </recommendedName>
</protein>
<proteinExistence type="predicted"/>
<feature type="transmembrane region" description="Helical" evidence="1">
    <location>
        <begin position="16"/>
        <end position="36"/>
    </location>
</feature>
<dbReference type="Proteomes" id="UP000011680">
    <property type="component" value="Unassembled WGS sequence"/>
</dbReference>
<dbReference type="eggNOG" id="arCOG07498">
    <property type="taxonomic scope" value="Archaea"/>
</dbReference>
<accession>M0N8Z7</accession>
<dbReference type="RefSeq" id="WP_007739134.1">
    <property type="nucleotide sequence ID" value="NZ_AOMF01000145.1"/>
</dbReference>
<sequence>MGNSEGDDERPNRKRAALAVLPFLVLGLADVAFVVLWGLKPIMGLAVLPPILFVSALAWVAFRGGFINSRIDDRDDVA</sequence>
<dbReference type="EMBL" id="AOMF01000145">
    <property type="protein sequence ID" value="EMA54028.1"/>
    <property type="molecule type" value="Genomic_DNA"/>
</dbReference>
<evidence type="ECO:0000313" key="4">
    <source>
        <dbReference type="Proteomes" id="UP000011680"/>
    </source>
</evidence>
<dbReference type="AlphaFoldDB" id="M0N8Z7"/>
<dbReference type="PATRIC" id="fig|1227457.3.peg.1288"/>
<name>M0N8Z7_9EURY</name>
<keyword evidence="1" id="KW-1133">Transmembrane helix</keyword>
<dbReference type="STRING" id="1227457.C451_07152"/>
<evidence type="ECO:0000313" key="3">
    <source>
        <dbReference type="EMBL" id="EMA54028.1"/>
    </source>
</evidence>
<gene>
    <name evidence="3" type="ORF">C451_07152</name>
</gene>
<dbReference type="OrthoDB" id="178052at2157"/>
<dbReference type="Pfam" id="PF26465">
    <property type="entry name" value="DUF8142"/>
    <property type="match status" value="1"/>
</dbReference>
<evidence type="ECO:0000256" key="1">
    <source>
        <dbReference type="SAM" id="Phobius"/>
    </source>
</evidence>
<keyword evidence="1" id="KW-0812">Transmembrane</keyword>
<feature type="transmembrane region" description="Helical" evidence="1">
    <location>
        <begin position="42"/>
        <end position="62"/>
    </location>
</feature>
<comment type="caution">
    <text evidence="3">The sequence shown here is derived from an EMBL/GenBank/DDBJ whole genome shotgun (WGS) entry which is preliminary data.</text>
</comment>
<dbReference type="InterPro" id="IPR058455">
    <property type="entry name" value="DUF8142"/>
</dbReference>
<organism evidence="3 4">
    <name type="scientific">Halococcus thailandensis JCM 13552</name>
    <dbReference type="NCBI Taxonomy" id="1227457"/>
    <lineage>
        <taxon>Archaea</taxon>
        <taxon>Methanobacteriati</taxon>
        <taxon>Methanobacteriota</taxon>
        <taxon>Stenosarchaea group</taxon>
        <taxon>Halobacteria</taxon>
        <taxon>Halobacteriales</taxon>
        <taxon>Halococcaceae</taxon>
        <taxon>Halococcus</taxon>
    </lineage>
</organism>